<gene>
    <name evidence="1" type="primary">Dmoj\GI25781</name>
    <name evidence="1" type="ORF">Dmoj_GI25781</name>
</gene>
<sequence length="58" mass="6773">MLLPSNVPKTWLKLRSCMMAVYNDRLSWSCIKSYGLFILALRYAKNLSFLHATKCEVF</sequence>
<dbReference type="AlphaFoldDB" id="A0A0Q9WNR8"/>
<evidence type="ECO:0000313" key="2">
    <source>
        <dbReference type="Proteomes" id="UP000009192"/>
    </source>
</evidence>
<organism evidence="1 2">
    <name type="scientific">Drosophila mojavensis</name>
    <name type="common">Fruit fly</name>
    <dbReference type="NCBI Taxonomy" id="7230"/>
    <lineage>
        <taxon>Eukaryota</taxon>
        <taxon>Metazoa</taxon>
        <taxon>Ecdysozoa</taxon>
        <taxon>Arthropoda</taxon>
        <taxon>Hexapoda</taxon>
        <taxon>Insecta</taxon>
        <taxon>Pterygota</taxon>
        <taxon>Neoptera</taxon>
        <taxon>Endopterygota</taxon>
        <taxon>Diptera</taxon>
        <taxon>Brachycera</taxon>
        <taxon>Muscomorpha</taxon>
        <taxon>Ephydroidea</taxon>
        <taxon>Drosophilidae</taxon>
        <taxon>Drosophila</taxon>
    </lineage>
</organism>
<name>A0A0Q9WNR8_DROMO</name>
<dbReference type="Proteomes" id="UP000009192">
    <property type="component" value="Unassembled WGS sequence"/>
</dbReference>
<evidence type="ECO:0000313" key="1">
    <source>
        <dbReference type="EMBL" id="KRF93899.1"/>
    </source>
</evidence>
<dbReference type="EMBL" id="CH933810">
    <property type="protein sequence ID" value="KRF93899.1"/>
    <property type="molecule type" value="Genomic_DNA"/>
</dbReference>
<proteinExistence type="predicted"/>
<dbReference type="KEGG" id="dmo:Dmoj_GI25781"/>
<dbReference type="InParanoid" id="A0A0Q9WNR8"/>
<keyword evidence="2" id="KW-1185">Reference proteome</keyword>
<reference evidence="1 2" key="1">
    <citation type="journal article" date="2007" name="Nature">
        <title>Evolution of genes and genomes on the Drosophila phylogeny.</title>
        <authorList>
            <consortium name="Drosophila 12 Genomes Consortium"/>
            <person name="Clark A.G."/>
            <person name="Eisen M.B."/>
            <person name="Smith D.R."/>
            <person name="Bergman C.M."/>
            <person name="Oliver B."/>
            <person name="Markow T.A."/>
            <person name="Kaufman T.C."/>
            <person name="Kellis M."/>
            <person name="Gelbart W."/>
            <person name="Iyer V.N."/>
            <person name="Pollard D.A."/>
            <person name="Sackton T.B."/>
            <person name="Larracuente A.M."/>
            <person name="Singh N.D."/>
            <person name="Abad J.P."/>
            <person name="Abt D.N."/>
            <person name="Adryan B."/>
            <person name="Aguade M."/>
            <person name="Akashi H."/>
            <person name="Anderson W.W."/>
            <person name="Aquadro C.F."/>
            <person name="Ardell D.H."/>
            <person name="Arguello R."/>
            <person name="Artieri C.G."/>
            <person name="Barbash D.A."/>
            <person name="Barker D."/>
            <person name="Barsanti P."/>
            <person name="Batterham P."/>
            <person name="Batzoglou S."/>
            <person name="Begun D."/>
            <person name="Bhutkar A."/>
            <person name="Blanco E."/>
            <person name="Bosak S.A."/>
            <person name="Bradley R.K."/>
            <person name="Brand A.D."/>
            <person name="Brent M.R."/>
            <person name="Brooks A.N."/>
            <person name="Brown R.H."/>
            <person name="Butlin R.K."/>
            <person name="Caggese C."/>
            <person name="Calvi B.R."/>
            <person name="Bernardo de Carvalho A."/>
            <person name="Caspi A."/>
            <person name="Castrezana S."/>
            <person name="Celniker S.E."/>
            <person name="Chang J.L."/>
            <person name="Chapple C."/>
            <person name="Chatterji S."/>
            <person name="Chinwalla A."/>
            <person name="Civetta A."/>
            <person name="Clifton S.W."/>
            <person name="Comeron J.M."/>
            <person name="Costello J.C."/>
            <person name="Coyne J.A."/>
            <person name="Daub J."/>
            <person name="David R.G."/>
            <person name="Delcher A.L."/>
            <person name="Delehaunty K."/>
            <person name="Do C.B."/>
            <person name="Ebling H."/>
            <person name="Edwards K."/>
            <person name="Eickbush T."/>
            <person name="Evans J.D."/>
            <person name="Filipski A."/>
            <person name="Findeiss S."/>
            <person name="Freyhult E."/>
            <person name="Fulton L."/>
            <person name="Fulton R."/>
            <person name="Garcia A.C."/>
            <person name="Gardiner A."/>
            <person name="Garfield D.A."/>
            <person name="Garvin B.E."/>
            <person name="Gibson G."/>
            <person name="Gilbert D."/>
            <person name="Gnerre S."/>
            <person name="Godfrey J."/>
            <person name="Good R."/>
            <person name="Gotea V."/>
            <person name="Gravely B."/>
            <person name="Greenberg A.J."/>
            <person name="Griffiths-Jones S."/>
            <person name="Gross S."/>
            <person name="Guigo R."/>
            <person name="Gustafson E.A."/>
            <person name="Haerty W."/>
            <person name="Hahn M.W."/>
            <person name="Halligan D.L."/>
            <person name="Halpern A.L."/>
            <person name="Halter G.M."/>
            <person name="Han M.V."/>
            <person name="Heger A."/>
            <person name="Hillier L."/>
            <person name="Hinrichs A.S."/>
            <person name="Holmes I."/>
            <person name="Hoskins R.A."/>
            <person name="Hubisz M.J."/>
            <person name="Hultmark D."/>
            <person name="Huntley M.A."/>
            <person name="Jaffe D.B."/>
            <person name="Jagadeeshan S."/>
            <person name="Jeck W.R."/>
            <person name="Johnson J."/>
            <person name="Jones C.D."/>
            <person name="Jordan W.C."/>
            <person name="Karpen G.H."/>
            <person name="Kataoka E."/>
            <person name="Keightley P.D."/>
            <person name="Kheradpour P."/>
            <person name="Kirkness E.F."/>
            <person name="Koerich L.B."/>
            <person name="Kristiansen K."/>
            <person name="Kudrna D."/>
            <person name="Kulathinal R.J."/>
            <person name="Kumar S."/>
            <person name="Kwok R."/>
            <person name="Lander E."/>
            <person name="Langley C.H."/>
            <person name="Lapoint R."/>
            <person name="Lazzaro B.P."/>
            <person name="Lee S.J."/>
            <person name="Levesque L."/>
            <person name="Li R."/>
            <person name="Lin C.F."/>
            <person name="Lin M.F."/>
            <person name="Lindblad-Toh K."/>
            <person name="Llopart A."/>
            <person name="Long M."/>
            <person name="Low L."/>
            <person name="Lozovsky E."/>
            <person name="Lu J."/>
            <person name="Luo M."/>
            <person name="Machado C.A."/>
            <person name="Makalowski W."/>
            <person name="Marzo M."/>
            <person name="Matsuda M."/>
            <person name="Matzkin L."/>
            <person name="McAllister B."/>
            <person name="McBride C.S."/>
            <person name="McKernan B."/>
            <person name="McKernan K."/>
            <person name="Mendez-Lago M."/>
            <person name="Minx P."/>
            <person name="Mollenhauer M.U."/>
            <person name="Montooth K."/>
            <person name="Mount S.M."/>
            <person name="Mu X."/>
            <person name="Myers E."/>
            <person name="Negre B."/>
            <person name="Newfeld S."/>
            <person name="Nielsen R."/>
            <person name="Noor M.A."/>
            <person name="O'Grady P."/>
            <person name="Pachter L."/>
            <person name="Papaceit M."/>
            <person name="Parisi M.J."/>
            <person name="Parisi M."/>
            <person name="Parts L."/>
            <person name="Pedersen J.S."/>
            <person name="Pesole G."/>
            <person name="Phillippy A.M."/>
            <person name="Ponting C.P."/>
            <person name="Pop M."/>
            <person name="Porcelli D."/>
            <person name="Powell J.R."/>
            <person name="Prohaska S."/>
            <person name="Pruitt K."/>
            <person name="Puig M."/>
            <person name="Quesneville H."/>
            <person name="Ram K.R."/>
            <person name="Rand D."/>
            <person name="Rasmussen M.D."/>
            <person name="Reed L.K."/>
            <person name="Reenan R."/>
            <person name="Reily A."/>
            <person name="Remington K.A."/>
            <person name="Rieger T.T."/>
            <person name="Ritchie M.G."/>
            <person name="Robin C."/>
            <person name="Rogers Y.H."/>
            <person name="Rohde C."/>
            <person name="Rozas J."/>
            <person name="Rubenfield M.J."/>
            <person name="Ruiz A."/>
            <person name="Russo S."/>
            <person name="Salzberg S.L."/>
            <person name="Sanchez-Gracia A."/>
            <person name="Saranga D.J."/>
            <person name="Sato H."/>
            <person name="Schaeffer S.W."/>
            <person name="Schatz M.C."/>
            <person name="Schlenke T."/>
            <person name="Schwartz R."/>
            <person name="Segarra C."/>
            <person name="Singh R.S."/>
            <person name="Sirot L."/>
            <person name="Sirota M."/>
            <person name="Sisneros N.B."/>
            <person name="Smith C.D."/>
            <person name="Smith T.F."/>
            <person name="Spieth J."/>
            <person name="Stage D.E."/>
            <person name="Stark A."/>
            <person name="Stephan W."/>
            <person name="Strausberg R.L."/>
            <person name="Strempel S."/>
            <person name="Sturgill D."/>
            <person name="Sutton G."/>
            <person name="Sutton G.G."/>
            <person name="Tao W."/>
            <person name="Teichmann S."/>
            <person name="Tobari Y.N."/>
            <person name="Tomimura Y."/>
            <person name="Tsolas J.M."/>
            <person name="Valente V.L."/>
            <person name="Venter E."/>
            <person name="Venter J.C."/>
            <person name="Vicario S."/>
            <person name="Vieira F.G."/>
            <person name="Vilella A.J."/>
            <person name="Villasante A."/>
            <person name="Walenz B."/>
            <person name="Wang J."/>
            <person name="Wasserman M."/>
            <person name="Watts T."/>
            <person name="Wilson D."/>
            <person name="Wilson R.K."/>
            <person name="Wing R.A."/>
            <person name="Wolfner M.F."/>
            <person name="Wong A."/>
            <person name="Wong G.K."/>
            <person name="Wu C.I."/>
            <person name="Wu G."/>
            <person name="Yamamoto D."/>
            <person name="Yang H.P."/>
            <person name="Yang S.P."/>
            <person name="Yorke J.A."/>
            <person name="Yoshida K."/>
            <person name="Zdobnov E."/>
            <person name="Zhang P."/>
            <person name="Zhang Y."/>
            <person name="Zimin A.V."/>
            <person name="Baldwin J."/>
            <person name="Abdouelleil A."/>
            <person name="Abdulkadir J."/>
            <person name="Abebe A."/>
            <person name="Abera B."/>
            <person name="Abreu J."/>
            <person name="Acer S.C."/>
            <person name="Aftuck L."/>
            <person name="Alexander A."/>
            <person name="An P."/>
            <person name="Anderson E."/>
            <person name="Anderson S."/>
            <person name="Arachi H."/>
            <person name="Azer M."/>
            <person name="Bachantsang P."/>
            <person name="Barry A."/>
            <person name="Bayul T."/>
            <person name="Berlin A."/>
            <person name="Bessette D."/>
            <person name="Bloom T."/>
            <person name="Blye J."/>
            <person name="Boguslavskiy L."/>
            <person name="Bonnet C."/>
            <person name="Boukhgalter B."/>
            <person name="Bourzgui I."/>
            <person name="Brown A."/>
            <person name="Cahill P."/>
            <person name="Channer S."/>
            <person name="Cheshatsang Y."/>
            <person name="Chuda L."/>
            <person name="Citroen M."/>
            <person name="Collymore A."/>
            <person name="Cooke P."/>
            <person name="Costello M."/>
            <person name="D'Aco K."/>
            <person name="Daza R."/>
            <person name="De Haan G."/>
            <person name="DeGray S."/>
            <person name="DeMaso C."/>
            <person name="Dhargay N."/>
            <person name="Dooley K."/>
            <person name="Dooley E."/>
            <person name="Doricent M."/>
            <person name="Dorje P."/>
            <person name="Dorjee K."/>
            <person name="Dupes A."/>
            <person name="Elong R."/>
            <person name="Falk J."/>
            <person name="Farina A."/>
            <person name="Faro S."/>
            <person name="Ferguson D."/>
            <person name="Fisher S."/>
            <person name="Foley C.D."/>
            <person name="Franke A."/>
            <person name="Friedrich D."/>
            <person name="Gadbois L."/>
            <person name="Gearin G."/>
            <person name="Gearin C.R."/>
            <person name="Giannoukos G."/>
            <person name="Goode T."/>
            <person name="Graham J."/>
            <person name="Grandbois E."/>
            <person name="Grewal S."/>
            <person name="Gyaltsen K."/>
            <person name="Hafez N."/>
            <person name="Hagos B."/>
            <person name="Hall J."/>
            <person name="Henson C."/>
            <person name="Hollinger A."/>
            <person name="Honan T."/>
            <person name="Huard M.D."/>
            <person name="Hughes L."/>
            <person name="Hurhula B."/>
            <person name="Husby M.E."/>
            <person name="Kamat A."/>
            <person name="Kanga B."/>
            <person name="Kashin S."/>
            <person name="Khazanovich D."/>
            <person name="Kisner P."/>
            <person name="Lance K."/>
            <person name="Lara M."/>
            <person name="Lee W."/>
            <person name="Lennon N."/>
            <person name="Letendre F."/>
            <person name="LeVine R."/>
            <person name="Lipovsky A."/>
            <person name="Liu X."/>
            <person name="Liu J."/>
            <person name="Liu S."/>
            <person name="Lokyitsang T."/>
            <person name="Lokyitsang Y."/>
            <person name="Lubonja R."/>
            <person name="Lui A."/>
            <person name="MacDonald P."/>
            <person name="Magnisalis V."/>
            <person name="Maru K."/>
            <person name="Matthews C."/>
            <person name="McCusker W."/>
            <person name="McDonough S."/>
            <person name="Mehta T."/>
            <person name="Meldrim J."/>
            <person name="Meneus L."/>
            <person name="Mihai O."/>
            <person name="Mihalev A."/>
            <person name="Mihova T."/>
            <person name="Mittelman R."/>
            <person name="Mlenga V."/>
            <person name="Montmayeur A."/>
            <person name="Mulrain L."/>
            <person name="Navidi A."/>
            <person name="Naylor J."/>
            <person name="Negash T."/>
            <person name="Nguyen T."/>
            <person name="Nguyen N."/>
            <person name="Nicol R."/>
            <person name="Norbu C."/>
            <person name="Norbu N."/>
            <person name="Novod N."/>
            <person name="O'Neill B."/>
            <person name="Osman S."/>
            <person name="Markiewicz E."/>
            <person name="Oyono O.L."/>
            <person name="Patti C."/>
            <person name="Phunkhang P."/>
            <person name="Pierre F."/>
            <person name="Priest M."/>
            <person name="Raghuraman S."/>
            <person name="Rege F."/>
            <person name="Reyes R."/>
            <person name="Rise C."/>
            <person name="Rogov P."/>
            <person name="Ross K."/>
            <person name="Ryan E."/>
            <person name="Settipalli S."/>
            <person name="Shea T."/>
            <person name="Sherpa N."/>
            <person name="Shi L."/>
            <person name="Shih D."/>
            <person name="Sparrow T."/>
            <person name="Spaulding J."/>
            <person name="Stalker J."/>
            <person name="Stange-Thomann N."/>
            <person name="Stavropoulos S."/>
            <person name="Stone C."/>
            <person name="Strader C."/>
            <person name="Tesfaye S."/>
            <person name="Thomson T."/>
            <person name="Thoulutsang Y."/>
            <person name="Thoulutsang D."/>
            <person name="Topham K."/>
            <person name="Topping I."/>
            <person name="Tsamla T."/>
            <person name="Vassiliev H."/>
            <person name="Vo A."/>
            <person name="Wangchuk T."/>
            <person name="Wangdi T."/>
            <person name="Weiand M."/>
            <person name="Wilkinson J."/>
            <person name="Wilson A."/>
            <person name="Yadav S."/>
            <person name="Young G."/>
            <person name="Yu Q."/>
            <person name="Zembek L."/>
            <person name="Zhong D."/>
            <person name="Zimmer A."/>
            <person name="Zwirko Z."/>
            <person name="Jaffe D.B."/>
            <person name="Alvarez P."/>
            <person name="Brockman W."/>
            <person name="Butler J."/>
            <person name="Chin C."/>
            <person name="Gnerre S."/>
            <person name="Grabherr M."/>
            <person name="Kleber M."/>
            <person name="Mauceli E."/>
            <person name="MacCallum I."/>
        </authorList>
    </citation>
    <scope>NUCLEOTIDE SEQUENCE [LARGE SCALE GENOMIC DNA]</scope>
    <source>
        <strain evidence="2">Tucson 15081-1352.22</strain>
    </source>
</reference>
<protein>
    <submittedName>
        <fullName evidence="1">Uncharacterized protein</fullName>
    </submittedName>
</protein>
<accession>A0A0Q9WNR8</accession>